<reference evidence="2 3" key="1">
    <citation type="journal article" date="2016" name="Nat. Commun.">
        <title>Thousands of microbial genomes shed light on interconnected biogeochemical processes in an aquifer system.</title>
        <authorList>
            <person name="Anantharaman K."/>
            <person name="Brown C.T."/>
            <person name="Hug L.A."/>
            <person name="Sharon I."/>
            <person name="Castelle C.J."/>
            <person name="Probst A.J."/>
            <person name="Thomas B.C."/>
            <person name="Singh A."/>
            <person name="Wilkins M.J."/>
            <person name="Karaoz U."/>
            <person name="Brodie E.L."/>
            <person name="Williams K.H."/>
            <person name="Hubbard S.S."/>
            <person name="Banfield J.F."/>
        </authorList>
    </citation>
    <scope>NUCLEOTIDE SEQUENCE [LARGE SCALE GENOMIC DNA]</scope>
</reference>
<evidence type="ECO:0000313" key="3">
    <source>
        <dbReference type="Proteomes" id="UP000178109"/>
    </source>
</evidence>
<evidence type="ECO:0000313" key="2">
    <source>
        <dbReference type="EMBL" id="OGY91430.1"/>
    </source>
</evidence>
<keyword evidence="1" id="KW-1133">Transmembrane helix</keyword>
<protein>
    <submittedName>
        <fullName evidence="2">Uncharacterized protein</fullName>
    </submittedName>
</protein>
<feature type="transmembrane region" description="Helical" evidence="1">
    <location>
        <begin position="12"/>
        <end position="31"/>
    </location>
</feature>
<dbReference type="EMBL" id="MHKO01000047">
    <property type="protein sequence ID" value="OGY91430.1"/>
    <property type="molecule type" value="Genomic_DNA"/>
</dbReference>
<evidence type="ECO:0000256" key="1">
    <source>
        <dbReference type="SAM" id="Phobius"/>
    </source>
</evidence>
<dbReference type="Proteomes" id="UP000178109">
    <property type="component" value="Unassembled WGS sequence"/>
</dbReference>
<gene>
    <name evidence="2" type="ORF">A3H70_00190</name>
</gene>
<accession>A0A1G2BSR7</accession>
<keyword evidence="1" id="KW-0812">Transmembrane</keyword>
<sequence length="176" mass="19623">MCFTFAHKIKIMFVLSVIVIVVAGIFAWQKYPFGVKRYKTITLGMQAVEGAGTHIGWAPPDNTVPEESDFYVYSLGDETMCIGSDCGIGGYFVECLGGWLSGYKDIGEVSDYGLRDAGVNINKQKIITIADKDAKIVGIYPGASIRNLPYIMRNHRDLIPEDRFKGCSDLLPRRWK</sequence>
<keyword evidence="1" id="KW-0472">Membrane</keyword>
<name>A0A1G2BSR7_9BACT</name>
<dbReference type="AlphaFoldDB" id="A0A1G2BSR7"/>
<comment type="caution">
    <text evidence="2">The sequence shown here is derived from an EMBL/GenBank/DDBJ whole genome shotgun (WGS) entry which is preliminary data.</text>
</comment>
<proteinExistence type="predicted"/>
<organism evidence="2 3">
    <name type="scientific">Candidatus Komeilibacteria bacterium RIFCSPLOWO2_02_FULL_48_11</name>
    <dbReference type="NCBI Taxonomy" id="1798553"/>
    <lineage>
        <taxon>Bacteria</taxon>
        <taxon>Candidatus Komeiliibacteriota</taxon>
    </lineage>
</organism>